<sequence length="626" mass="71070">MSIEDQKHLVAREKLSFKPFNDLSNRMTSIQTTDLKVVVNGTHTFFLNKKPLLFRCGRIMKLYKKLLLKTHPCQGLLQMQLVDFPGGAEAFELAVRFCYCDARIAINPVNVSKLRCASEYLEMTEDYCQRNLIAVTESFLKDVMFWDWDDVLSAFMACEEVFPVAEKTHLIERYVETIVLKIISTLSDYSPFSSSSPDSVPYGFSRTNASKRSSRYVSKTWWFSDLSTLSMSLMERILKALQLKNVDNKMLARFLFHYLRFSLPILSYSVVSFTKRNHQNEGILQDSGEKMQQEVLDKVVSLLARLERTSASCKSLFSLLRVSVIRNASKLCRKHLERMIGSQLHLASLDNILIPSQPPRGSSLYDVDLVLRLVEHFLKEQHVLPQSSVSDNLNTATSLTTSSSTAHSPLIKVGKLMDKYIAEVAPDANLKPHKFQALTQCLPDCARPKQDGLYIALDIYLEAHPSITEAEAFGICKGLDYQKLSPEGCEHLARNIRLPTRFALQVLVSQQSRLRTALVESSKPERGSMNTRLLRGKASSQLIRHSEPLIGHSEPLIRHSEPLVQISEPLIAHSEPLAKFGYILRQNEELKTYLQKMQSRVLELEGMCKSMKSKVAKHSKYKGLVC</sequence>
<dbReference type="EMBL" id="CM055097">
    <property type="protein sequence ID" value="KAJ7553407.1"/>
    <property type="molecule type" value="Genomic_DNA"/>
</dbReference>
<organism evidence="1 2">
    <name type="scientific">Diphasiastrum complanatum</name>
    <name type="common">Issler's clubmoss</name>
    <name type="synonym">Lycopodium complanatum</name>
    <dbReference type="NCBI Taxonomy" id="34168"/>
    <lineage>
        <taxon>Eukaryota</taxon>
        <taxon>Viridiplantae</taxon>
        <taxon>Streptophyta</taxon>
        <taxon>Embryophyta</taxon>
        <taxon>Tracheophyta</taxon>
        <taxon>Lycopodiopsida</taxon>
        <taxon>Lycopodiales</taxon>
        <taxon>Lycopodiaceae</taxon>
        <taxon>Lycopodioideae</taxon>
        <taxon>Diphasiastrum</taxon>
    </lineage>
</organism>
<reference evidence="2" key="1">
    <citation type="journal article" date="2024" name="Proc. Natl. Acad. Sci. U.S.A.">
        <title>Extraordinary preservation of gene collinearity over three hundred million years revealed in homosporous lycophytes.</title>
        <authorList>
            <person name="Li C."/>
            <person name="Wickell D."/>
            <person name="Kuo L.Y."/>
            <person name="Chen X."/>
            <person name="Nie B."/>
            <person name="Liao X."/>
            <person name="Peng D."/>
            <person name="Ji J."/>
            <person name="Jenkins J."/>
            <person name="Williams M."/>
            <person name="Shu S."/>
            <person name="Plott C."/>
            <person name="Barry K."/>
            <person name="Rajasekar S."/>
            <person name="Grimwood J."/>
            <person name="Han X."/>
            <person name="Sun S."/>
            <person name="Hou Z."/>
            <person name="He W."/>
            <person name="Dai G."/>
            <person name="Sun C."/>
            <person name="Schmutz J."/>
            <person name="Leebens-Mack J.H."/>
            <person name="Li F.W."/>
            <person name="Wang L."/>
        </authorList>
    </citation>
    <scope>NUCLEOTIDE SEQUENCE [LARGE SCALE GENOMIC DNA]</scope>
    <source>
        <strain evidence="2">cv. PW_Plant_1</strain>
    </source>
</reference>
<accession>A0ACC2DGJ4</accession>
<protein>
    <submittedName>
        <fullName evidence="1">Uncharacterized protein</fullName>
    </submittedName>
</protein>
<keyword evidence="2" id="KW-1185">Reference proteome</keyword>
<dbReference type="Proteomes" id="UP001162992">
    <property type="component" value="Chromosome 6"/>
</dbReference>
<gene>
    <name evidence="1" type="ORF">O6H91_06G096900</name>
</gene>
<proteinExistence type="predicted"/>
<name>A0ACC2DGJ4_DIPCM</name>
<evidence type="ECO:0000313" key="1">
    <source>
        <dbReference type="EMBL" id="KAJ7553407.1"/>
    </source>
</evidence>
<evidence type="ECO:0000313" key="2">
    <source>
        <dbReference type="Proteomes" id="UP001162992"/>
    </source>
</evidence>
<comment type="caution">
    <text evidence="1">The sequence shown here is derived from an EMBL/GenBank/DDBJ whole genome shotgun (WGS) entry which is preliminary data.</text>
</comment>